<organism evidence="2 3">
    <name type="scientific">Dorcoceras hygrometricum</name>
    <dbReference type="NCBI Taxonomy" id="472368"/>
    <lineage>
        <taxon>Eukaryota</taxon>
        <taxon>Viridiplantae</taxon>
        <taxon>Streptophyta</taxon>
        <taxon>Embryophyta</taxon>
        <taxon>Tracheophyta</taxon>
        <taxon>Spermatophyta</taxon>
        <taxon>Magnoliopsida</taxon>
        <taxon>eudicotyledons</taxon>
        <taxon>Gunneridae</taxon>
        <taxon>Pentapetalae</taxon>
        <taxon>asterids</taxon>
        <taxon>lamiids</taxon>
        <taxon>Lamiales</taxon>
        <taxon>Gesneriaceae</taxon>
        <taxon>Didymocarpoideae</taxon>
        <taxon>Trichosporeae</taxon>
        <taxon>Loxocarpinae</taxon>
        <taxon>Dorcoceras</taxon>
    </lineage>
</organism>
<evidence type="ECO:0000256" key="1">
    <source>
        <dbReference type="SAM" id="MobiDB-lite"/>
    </source>
</evidence>
<accession>A0A2Z7AXW7</accession>
<sequence length="135" mass="14919">METGIDQLNLHFVQLGYLKILQMGNADPNNTKLENNTSKSASGNHQSVIFRVHQPITARWYSDTTNQSVTTPMIALDYSGTTPQLASHNMALISGHKSINLAQDIPQRHDNTNNANQLSPDILNHGRSCPEPQIC</sequence>
<protein>
    <submittedName>
        <fullName evidence="2">Uncharacterized protein</fullName>
    </submittedName>
</protein>
<dbReference type="AlphaFoldDB" id="A0A2Z7AXW7"/>
<feature type="region of interest" description="Disordered" evidence="1">
    <location>
        <begin position="110"/>
        <end position="135"/>
    </location>
</feature>
<keyword evidence="3" id="KW-1185">Reference proteome</keyword>
<proteinExistence type="predicted"/>
<evidence type="ECO:0000313" key="2">
    <source>
        <dbReference type="EMBL" id="KZV26313.1"/>
    </source>
</evidence>
<evidence type="ECO:0000313" key="3">
    <source>
        <dbReference type="Proteomes" id="UP000250235"/>
    </source>
</evidence>
<dbReference type="Proteomes" id="UP000250235">
    <property type="component" value="Unassembled WGS sequence"/>
</dbReference>
<reference evidence="2 3" key="1">
    <citation type="journal article" date="2015" name="Proc. Natl. Acad. Sci. U.S.A.">
        <title>The resurrection genome of Boea hygrometrica: A blueprint for survival of dehydration.</title>
        <authorList>
            <person name="Xiao L."/>
            <person name="Yang G."/>
            <person name="Zhang L."/>
            <person name="Yang X."/>
            <person name="Zhao S."/>
            <person name="Ji Z."/>
            <person name="Zhou Q."/>
            <person name="Hu M."/>
            <person name="Wang Y."/>
            <person name="Chen M."/>
            <person name="Xu Y."/>
            <person name="Jin H."/>
            <person name="Xiao X."/>
            <person name="Hu G."/>
            <person name="Bao F."/>
            <person name="Hu Y."/>
            <person name="Wan P."/>
            <person name="Li L."/>
            <person name="Deng X."/>
            <person name="Kuang T."/>
            <person name="Xiang C."/>
            <person name="Zhu J.K."/>
            <person name="Oliver M.J."/>
            <person name="He Y."/>
        </authorList>
    </citation>
    <scope>NUCLEOTIDE SEQUENCE [LARGE SCALE GENOMIC DNA]</scope>
    <source>
        <strain evidence="3">cv. XS01</strain>
    </source>
</reference>
<gene>
    <name evidence="2" type="ORF">F511_21267</name>
</gene>
<dbReference type="EMBL" id="KV011310">
    <property type="protein sequence ID" value="KZV26313.1"/>
    <property type="molecule type" value="Genomic_DNA"/>
</dbReference>
<name>A0A2Z7AXW7_9LAMI</name>